<dbReference type="Proteomes" id="UP000253426">
    <property type="component" value="Unassembled WGS sequence"/>
</dbReference>
<gene>
    <name evidence="2" type="ORF">DES53_104123</name>
</gene>
<evidence type="ECO:0000256" key="1">
    <source>
        <dbReference type="SAM" id="Phobius"/>
    </source>
</evidence>
<keyword evidence="1" id="KW-0472">Membrane</keyword>
<dbReference type="AlphaFoldDB" id="A0A366HQ41"/>
<keyword evidence="1" id="KW-1133">Transmembrane helix</keyword>
<accession>A0A366HQ41</accession>
<evidence type="ECO:0000313" key="2">
    <source>
        <dbReference type="EMBL" id="RBP44304.1"/>
    </source>
</evidence>
<comment type="caution">
    <text evidence="2">The sequence shown here is derived from an EMBL/GenBank/DDBJ whole genome shotgun (WGS) entry which is preliminary data.</text>
</comment>
<sequence length="354" mass="38828">MSQFPCVHCQQPIAANAPRRGNMVTCTSCKGQVYMPQVMQVPTAEEKRAATAAAAAAQRNTGKRGYKPPGKKGMISTSGIGITMIILCVLVIGGAGFAVGGYFVFKAIKGHMDKRNELTTTQYTFEKESPPPAEIAKPKSEVAWGGGSTSAAGVYSLDDAGKPTRSDLEKLQKSFQAMMEISMRLEEDYKEDLTEVGLNRLLLAERIAADKDFKQSRQIIGAARQVIEKHKKIAQEEDEAFLKDLGKLSLEGIATEMMVMRIRGIMHASQPNLDKLRGIDTTIAGHYEQAINHLEATQGTWKLEGESVVFSKDTDAERYKTFFDEVDKCVQMQADLAQKIGIEAVPKWKAAFGL</sequence>
<organism evidence="2 3">
    <name type="scientific">Roseimicrobium gellanilyticum</name>
    <dbReference type="NCBI Taxonomy" id="748857"/>
    <lineage>
        <taxon>Bacteria</taxon>
        <taxon>Pseudomonadati</taxon>
        <taxon>Verrucomicrobiota</taxon>
        <taxon>Verrucomicrobiia</taxon>
        <taxon>Verrucomicrobiales</taxon>
        <taxon>Verrucomicrobiaceae</taxon>
        <taxon>Roseimicrobium</taxon>
    </lineage>
</organism>
<evidence type="ECO:0000313" key="3">
    <source>
        <dbReference type="Proteomes" id="UP000253426"/>
    </source>
</evidence>
<keyword evidence="3" id="KW-1185">Reference proteome</keyword>
<dbReference type="EMBL" id="QNRR01000004">
    <property type="protein sequence ID" value="RBP44304.1"/>
    <property type="molecule type" value="Genomic_DNA"/>
</dbReference>
<keyword evidence="1" id="KW-0812">Transmembrane</keyword>
<protein>
    <submittedName>
        <fullName evidence="2">Uncharacterized protein</fullName>
    </submittedName>
</protein>
<name>A0A366HQ41_9BACT</name>
<reference evidence="2 3" key="1">
    <citation type="submission" date="2018-06" db="EMBL/GenBank/DDBJ databases">
        <title>Genomic Encyclopedia of Type Strains, Phase IV (KMG-IV): sequencing the most valuable type-strain genomes for metagenomic binning, comparative biology and taxonomic classification.</title>
        <authorList>
            <person name="Goeker M."/>
        </authorList>
    </citation>
    <scope>NUCLEOTIDE SEQUENCE [LARGE SCALE GENOMIC DNA]</scope>
    <source>
        <strain evidence="2 3">DSM 25532</strain>
    </source>
</reference>
<proteinExistence type="predicted"/>
<dbReference type="RefSeq" id="WP_211325534.1">
    <property type="nucleotide sequence ID" value="NZ_QNRR01000004.1"/>
</dbReference>
<feature type="transmembrane region" description="Helical" evidence="1">
    <location>
        <begin position="80"/>
        <end position="105"/>
    </location>
</feature>